<dbReference type="PANTHER" id="PTHR21349">
    <property type="entry name" value="50S RIBOSOMAL PROTEIN L21"/>
    <property type="match status" value="1"/>
</dbReference>
<protein>
    <recommendedName>
        <fullName evidence="4">Large ribosomal subunit protein bL21</fullName>
    </recommendedName>
</protein>
<name>A0A7V3ZU46_UNCW3</name>
<dbReference type="GO" id="GO:0003735">
    <property type="term" value="F:structural constituent of ribosome"/>
    <property type="evidence" value="ECO:0007669"/>
    <property type="project" value="InterPro"/>
</dbReference>
<comment type="subunit">
    <text evidence="4">Part of the 50S ribosomal subunit. Contacts protein L20.</text>
</comment>
<evidence type="ECO:0000256" key="4">
    <source>
        <dbReference type="HAMAP-Rule" id="MF_01363"/>
    </source>
</evidence>
<keyword evidence="2 4" id="KW-0689">Ribosomal protein</keyword>
<dbReference type="InterPro" id="IPR028909">
    <property type="entry name" value="bL21-like"/>
</dbReference>
<evidence type="ECO:0000313" key="6">
    <source>
        <dbReference type="EMBL" id="HGK63221.1"/>
    </source>
</evidence>
<dbReference type="GO" id="GO:0019843">
    <property type="term" value="F:rRNA binding"/>
    <property type="evidence" value="ECO:0007669"/>
    <property type="project" value="UniProtKB-UniRule"/>
</dbReference>
<evidence type="ECO:0000256" key="3">
    <source>
        <dbReference type="ARBA" id="ARBA00023274"/>
    </source>
</evidence>
<comment type="caution">
    <text evidence="6">The sequence shown here is derived from an EMBL/GenBank/DDBJ whole genome shotgun (WGS) entry which is preliminary data.</text>
</comment>
<gene>
    <name evidence="4 6" type="primary">rplU</name>
    <name evidence="6" type="ORF">ENU74_01290</name>
</gene>
<evidence type="ECO:0000256" key="1">
    <source>
        <dbReference type="ARBA" id="ARBA00008563"/>
    </source>
</evidence>
<keyword evidence="4 5" id="KW-0699">rRNA-binding</keyword>
<dbReference type="HAMAP" id="MF_01363">
    <property type="entry name" value="Ribosomal_bL21"/>
    <property type="match status" value="1"/>
</dbReference>
<dbReference type="InterPro" id="IPR001787">
    <property type="entry name" value="Ribosomal_bL21"/>
</dbReference>
<dbReference type="AlphaFoldDB" id="A0A7V3ZU46"/>
<dbReference type="Pfam" id="PF00829">
    <property type="entry name" value="Ribosomal_L21p"/>
    <property type="match status" value="1"/>
</dbReference>
<dbReference type="PANTHER" id="PTHR21349:SF0">
    <property type="entry name" value="LARGE RIBOSOMAL SUBUNIT PROTEIN BL21M"/>
    <property type="match status" value="1"/>
</dbReference>
<keyword evidence="3 4" id="KW-0687">Ribonucleoprotein</keyword>
<accession>A0A7V3ZU46</accession>
<comment type="function">
    <text evidence="4 5">This protein binds to 23S rRNA in the presence of protein L20.</text>
</comment>
<dbReference type="GO" id="GO:0006412">
    <property type="term" value="P:translation"/>
    <property type="evidence" value="ECO:0007669"/>
    <property type="project" value="UniProtKB-UniRule"/>
</dbReference>
<comment type="similarity">
    <text evidence="1 4 5">Belongs to the bacterial ribosomal protein bL21 family.</text>
</comment>
<dbReference type="GO" id="GO:0005840">
    <property type="term" value="C:ribosome"/>
    <property type="evidence" value="ECO:0007669"/>
    <property type="project" value="UniProtKB-KW"/>
</dbReference>
<dbReference type="GO" id="GO:1990904">
    <property type="term" value="C:ribonucleoprotein complex"/>
    <property type="evidence" value="ECO:0007669"/>
    <property type="project" value="UniProtKB-KW"/>
</dbReference>
<dbReference type="InterPro" id="IPR036164">
    <property type="entry name" value="bL21-like_sf"/>
</dbReference>
<proteinExistence type="inferred from homology"/>
<dbReference type="NCBIfam" id="TIGR00061">
    <property type="entry name" value="L21"/>
    <property type="match status" value="1"/>
</dbReference>
<dbReference type="EMBL" id="DTDR01000041">
    <property type="protein sequence ID" value="HGK63221.1"/>
    <property type="molecule type" value="Genomic_DNA"/>
</dbReference>
<evidence type="ECO:0000256" key="5">
    <source>
        <dbReference type="RuleBase" id="RU000562"/>
    </source>
</evidence>
<organism evidence="6">
    <name type="scientific">candidate division WOR-3 bacterium</name>
    <dbReference type="NCBI Taxonomy" id="2052148"/>
    <lineage>
        <taxon>Bacteria</taxon>
        <taxon>Bacteria division WOR-3</taxon>
    </lineage>
</organism>
<dbReference type="GO" id="GO:0005737">
    <property type="term" value="C:cytoplasm"/>
    <property type="evidence" value="ECO:0007669"/>
    <property type="project" value="UniProtKB-ARBA"/>
</dbReference>
<keyword evidence="4 5" id="KW-0694">RNA-binding</keyword>
<dbReference type="SUPFAM" id="SSF141091">
    <property type="entry name" value="L21p-like"/>
    <property type="match status" value="1"/>
</dbReference>
<sequence length="106" mass="12277">MFAIAEIKGFEYFVKEGEKLIVPRIEAAVGEIVKFDKVLFLKSNDKVWVGTPQVVGASIEAKILSHFKGEKIIVFKFRRRENYRRKKGFRPLLTEIEIVKINPPQN</sequence>
<evidence type="ECO:0000256" key="2">
    <source>
        <dbReference type="ARBA" id="ARBA00022980"/>
    </source>
</evidence>
<reference evidence="6" key="1">
    <citation type="journal article" date="2020" name="mSystems">
        <title>Genome- and Community-Level Interaction Insights into Carbon Utilization and Element Cycling Functions of Hydrothermarchaeota in Hydrothermal Sediment.</title>
        <authorList>
            <person name="Zhou Z."/>
            <person name="Liu Y."/>
            <person name="Xu W."/>
            <person name="Pan J."/>
            <person name="Luo Z.H."/>
            <person name="Li M."/>
        </authorList>
    </citation>
    <scope>NUCLEOTIDE SEQUENCE [LARGE SCALE GENOMIC DNA]</scope>
    <source>
        <strain evidence="6">SpSt-697</strain>
    </source>
</reference>